<dbReference type="Gene3D" id="2.30.110.10">
    <property type="entry name" value="Electron Transport, Fmn-binding Protein, Chain A"/>
    <property type="match status" value="1"/>
</dbReference>
<dbReference type="SUPFAM" id="SSF50475">
    <property type="entry name" value="FMN-binding split barrel"/>
    <property type="match status" value="1"/>
</dbReference>
<dbReference type="PROSITE" id="PS50172">
    <property type="entry name" value="BRCT"/>
    <property type="match status" value="1"/>
</dbReference>
<dbReference type="InterPro" id="IPR036420">
    <property type="entry name" value="BRCT_dom_sf"/>
</dbReference>
<dbReference type="Proteomes" id="UP000076881">
    <property type="component" value="Unassembled WGS sequence"/>
</dbReference>
<feature type="compositionally biased region" description="Pro residues" evidence="1">
    <location>
        <begin position="554"/>
        <end position="570"/>
    </location>
</feature>
<dbReference type="CDD" id="cd17742">
    <property type="entry name" value="BRCT_CHS5_like"/>
    <property type="match status" value="1"/>
</dbReference>
<feature type="domain" description="BRCT" evidence="2">
    <location>
        <begin position="461"/>
        <end position="549"/>
    </location>
</feature>
<dbReference type="PANTHER" id="PTHR47351">
    <property type="entry name" value="CHITIN BIOSYNTHESIS PROTEIN CHS5"/>
    <property type="match status" value="1"/>
</dbReference>
<accession>A0A162N449</accession>
<dbReference type="Pfam" id="PF16893">
    <property type="entry name" value="fn3_2"/>
    <property type="match status" value="1"/>
</dbReference>
<evidence type="ECO:0000256" key="1">
    <source>
        <dbReference type="SAM" id="MobiDB-lite"/>
    </source>
</evidence>
<dbReference type="EMBL" id="AZHF01000005">
    <property type="protein sequence ID" value="OAA75239.1"/>
    <property type="molecule type" value="Genomic_DNA"/>
</dbReference>
<name>A0A162N449_CORDF</name>
<dbReference type="STRING" id="1081108.A0A162N449"/>
<evidence type="ECO:0000259" key="2">
    <source>
        <dbReference type="PROSITE" id="PS50172"/>
    </source>
</evidence>
<comment type="caution">
    <text evidence="4">The sequence shown here is derived from an EMBL/GenBank/DDBJ whole genome shotgun (WGS) entry which is preliminary data.</text>
</comment>
<keyword evidence="5" id="KW-1185">Reference proteome</keyword>
<dbReference type="InterPro" id="IPR012349">
    <property type="entry name" value="Split_barrel_FMN-bd"/>
</dbReference>
<sequence>MKLSSAIAIIGSTASAVASSNQHAMDSRDAPPAAAAGHRIPTSYESAVMGRRILGLSKLATFSTVFPSKSSSPSSRSTLADNGVEGQPIGLVDYVADCEDVGNPTILELKIGTTFRNVQAGSNITVSLQWVPPYPPTKRIGVVKRAMSYLPFLGRSEDDGPRNSADPSIPDTVPYSADNLPRFALFGYLEPFHADEAQTETLKACYLAKHPDSKYWLPGNHIHTSDWTRMVVTKVYWVGGFGDRAYIGWIPVDEWNHVKEDEWKAIKLPGETKGWSEWNAYDEQELTATPNTARHPAAMLVSLTVGKVDAGVTVLLTPDKRLIEFPSILLPPNISSGSIVDINVSQNATKESAEEAKFRSLQERIFASFGAAEPTAPVLRCRNATQTSVVLEWDPVSLATADLASLTLYRNGQKAGNIPRPLQMHSTKISGLAVDTEYTFHLVLRTSAGTRQSEKVAVRTHKMTDLSGITITTGFLPAPTREALAQAVERIGAKIADSVRIDTTHFVTTEGRGTSWEKAVENNIPVVRPEWVDACEKNGRILGVTKFYLDAMRPGPPSEATPTSTPPPLPQKNLPPAAAAAPPPESSSSSAPKNDDDEEEEEEEESVIEGQEDTPAARQERVEAKDEDEGEEEQEPEQKARRPSHGEEQKMRLEDKDGQKLALRPSESKASLEAAVEDKEDEHEDDKDTGDEGKDAKKPGTTPDGDSFQEVQL</sequence>
<feature type="compositionally biased region" description="Acidic residues" evidence="1">
    <location>
        <begin position="678"/>
        <end position="689"/>
    </location>
</feature>
<dbReference type="CDD" id="cd13945">
    <property type="entry name" value="Chs5_N"/>
    <property type="match status" value="1"/>
</dbReference>
<dbReference type="GO" id="GO:0005802">
    <property type="term" value="C:trans-Golgi network"/>
    <property type="evidence" value="ECO:0007669"/>
    <property type="project" value="TreeGrafter"/>
</dbReference>
<dbReference type="InterPro" id="IPR001357">
    <property type="entry name" value="BRCT_dom"/>
</dbReference>
<dbReference type="Pfam" id="PF13883">
    <property type="entry name" value="CREG_beta-barrel"/>
    <property type="match status" value="1"/>
</dbReference>
<dbReference type="Pfam" id="PF00533">
    <property type="entry name" value="BRCT"/>
    <property type="match status" value="1"/>
</dbReference>
<dbReference type="InterPro" id="IPR031669">
    <property type="entry name" value="Fn3_2"/>
</dbReference>
<feature type="domain" description="Fibronectin type-III" evidence="3">
    <location>
        <begin position="373"/>
        <end position="467"/>
    </location>
</feature>
<dbReference type="PROSITE" id="PS50853">
    <property type="entry name" value="FN3"/>
    <property type="match status" value="1"/>
</dbReference>
<dbReference type="AlphaFoldDB" id="A0A162N449"/>
<dbReference type="GO" id="GO:0034044">
    <property type="term" value="C:exomer complex"/>
    <property type="evidence" value="ECO:0007669"/>
    <property type="project" value="TreeGrafter"/>
</dbReference>
<protein>
    <submittedName>
        <fullName evidence="4">Brct domain containing protein</fullName>
    </submittedName>
</protein>
<dbReference type="OrthoDB" id="2138282at2759"/>
<dbReference type="GO" id="GO:0006893">
    <property type="term" value="P:Golgi to plasma membrane transport"/>
    <property type="evidence" value="ECO:0007669"/>
    <property type="project" value="TreeGrafter"/>
</dbReference>
<gene>
    <name evidence="4" type="ORF">LEL_07227</name>
</gene>
<dbReference type="Gene3D" id="6.20.120.50">
    <property type="match status" value="1"/>
</dbReference>
<dbReference type="InterPro" id="IPR013783">
    <property type="entry name" value="Ig-like_fold"/>
</dbReference>
<organism evidence="4 5">
    <name type="scientific">Akanthomyces lecanii RCEF 1005</name>
    <dbReference type="NCBI Taxonomy" id="1081108"/>
    <lineage>
        <taxon>Eukaryota</taxon>
        <taxon>Fungi</taxon>
        <taxon>Dikarya</taxon>
        <taxon>Ascomycota</taxon>
        <taxon>Pezizomycotina</taxon>
        <taxon>Sordariomycetes</taxon>
        <taxon>Hypocreomycetidae</taxon>
        <taxon>Hypocreales</taxon>
        <taxon>Cordycipitaceae</taxon>
        <taxon>Akanthomyces</taxon>
        <taxon>Cordyceps confragosa</taxon>
    </lineage>
</organism>
<evidence type="ECO:0000313" key="5">
    <source>
        <dbReference type="Proteomes" id="UP000076881"/>
    </source>
</evidence>
<dbReference type="Gene3D" id="3.40.50.10190">
    <property type="entry name" value="BRCT domain"/>
    <property type="match status" value="1"/>
</dbReference>
<reference evidence="4 5" key="1">
    <citation type="journal article" date="2016" name="Genome Biol. Evol.">
        <title>Divergent and convergent evolution of fungal pathogenicity.</title>
        <authorList>
            <person name="Shang Y."/>
            <person name="Xiao G."/>
            <person name="Zheng P."/>
            <person name="Cen K."/>
            <person name="Zhan S."/>
            <person name="Wang C."/>
        </authorList>
    </citation>
    <scope>NUCLEOTIDE SEQUENCE [LARGE SCALE GENOMIC DNA]</scope>
    <source>
        <strain evidence="4 5">RCEF 1005</strain>
    </source>
</reference>
<feature type="compositionally biased region" description="Basic and acidic residues" evidence="1">
    <location>
        <begin position="636"/>
        <end position="659"/>
    </location>
</feature>
<dbReference type="SMART" id="SM00060">
    <property type="entry name" value="FN3"/>
    <property type="match status" value="1"/>
</dbReference>
<dbReference type="CDD" id="cd00063">
    <property type="entry name" value="FN3"/>
    <property type="match status" value="1"/>
</dbReference>
<dbReference type="Pfam" id="PF16892">
    <property type="entry name" value="CHS5_N"/>
    <property type="match status" value="1"/>
</dbReference>
<dbReference type="PANTHER" id="PTHR47351:SF1">
    <property type="entry name" value="CHITIN BIOSYNTHESIS PROTEIN CHS5"/>
    <property type="match status" value="1"/>
</dbReference>
<dbReference type="GO" id="GO:0046983">
    <property type="term" value="F:protein dimerization activity"/>
    <property type="evidence" value="ECO:0007669"/>
    <property type="project" value="InterPro"/>
</dbReference>
<evidence type="ECO:0000259" key="3">
    <source>
        <dbReference type="PROSITE" id="PS50853"/>
    </source>
</evidence>
<dbReference type="InterPro" id="IPR031673">
    <property type="entry name" value="Chs5_N"/>
</dbReference>
<feature type="region of interest" description="Disordered" evidence="1">
    <location>
        <begin position="553"/>
        <end position="713"/>
    </location>
</feature>
<dbReference type="InterPro" id="IPR052827">
    <property type="entry name" value="CHS_Export/Cell_Fusion_Reg"/>
</dbReference>
<feature type="compositionally biased region" description="Acidic residues" evidence="1">
    <location>
        <begin position="595"/>
        <end position="612"/>
    </location>
</feature>
<dbReference type="SMART" id="SM00292">
    <property type="entry name" value="BRCT"/>
    <property type="match status" value="1"/>
</dbReference>
<dbReference type="Gene3D" id="2.60.40.10">
    <property type="entry name" value="Immunoglobulins"/>
    <property type="match status" value="1"/>
</dbReference>
<evidence type="ECO:0000313" key="4">
    <source>
        <dbReference type="EMBL" id="OAA75239.1"/>
    </source>
</evidence>
<dbReference type="InterPro" id="IPR036116">
    <property type="entry name" value="FN3_sf"/>
</dbReference>
<dbReference type="FunFam" id="2.60.40.10:FF:000453">
    <property type="entry name" value="Chitin biosynthesis protein CHS5"/>
    <property type="match status" value="1"/>
</dbReference>
<dbReference type="SUPFAM" id="SSF49265">
    <property type="entry name" value="Fibronectin type III"/>
    <property type="match status" value="1"/>
</dbReference>
<proteinExistence type="predicted"/>
<dbReference type="SUPFAM" id="SSF52113">
    <property type="entry name" value="BRCT domain"/>
    <property type="match status" value="1"/>
</dbReference>
<dbReference type="GO" id="GO:0000747">
    <property type="term" value="P:conjugation with cellular fusion"/>
    <property type="evidence" value="ECO:0007669"/>
    <property type="project" value="TreeGrafter"/>
</dbReference>
<feature type="compositionally biased region" description="Low complexity" evidence="1">
    <location>
        <begin position="571"/>
        <end position="592"/>
    </location>
</feature>
<feature type="compositionally biased region" description="Acidic residues" evidence="1">
    <location>
        <begin position="625"/>
        <end position="635"/>
    </location>
</feature>
<dbReference type="InterPro" id="IPR003961">
    <property type="entry name" value="FN3_dom"/>
</dbReference>
<dbReference type="InterPro" id="IPR055343">
    <property type="entry name" value="CREG_beta-barrel"/>
</dbReference>